<gene>
    <name evidence="1" type="ORF">PLAM_0848</name>
</gene>
<protein>
    <submittedName>
        <fullName evidence="1">Uncharacterized protein</fullName>
    </submittedName>
</protein>
<dbReference type="AlphaFoldDB" id="A0A1J1JCV3"/>
<name>A0A1J1JCV3_PLAAG</name>
<accession>A0A1J1JCV3</accession>
<reference evidence="1" key="1">
    <citation type="submission" date="2015-09" db="EMBL/GenBank/DDBJ databases">
        <authorList>
            <person name="Jackson K.R."/>
            <person name="Lunt B.L."/>
            <person name="Fisher J.N.B."/>
            <person name="Gardner A.V."/>
            <person name="Bailey M.E."/>
            <person name="Deus L.M."/>
            <person name="Earl A.S."/>
            <person name="Gibby P.D."/>
            <person name="Hartmann K.A."/>
            <person name="Liu J.E."/>
            <person name="Manci A.M."/>
            <person name="Nielsen D.A."/>
            <person name="Solomon M.B."/>
            <person name="Breakwell D.P."/>
            <person name="Burnett S.H."/>
            <person name="Grose J.H."/>
        </authorList>
    </citation>
    <scope>NUCLEOTIDE SEQUENCE</scope>
    <source>
        <strain evidence="1">7805</strain>
    </source>
</reference>
<dbReference type="EMBL" id="LO018304">
    <property type="protein sequence ID" value="CUM58815.1"/>
    <property type="molecule type" value="Genomic_DNA"/>
</dbReference>
<organism evidence="1">
    <name type="scientific">Planktothrix agardhii</name>
    <name type="common">Oscillatoria agardhii</name>
    <dbReference type="NCBI Taxonomy" id="1160"/>
    <lineage>
        <taxon>Bacteria</taxon>
        <taxon>Bacillati</taxon>
        <taxon>Cyanobacteriota</taxon>
        <taxon>Cyanophyceae</taxon>
        <taxon>Oscillatoriophycideae</taxon>
        <taxon>Oscillatoriales</taxon>
        <taxon>Microcoleaceae</taxon>
        <taxon>Planktothrix</taxon>
    </lineage>
</organism>
<sequence>MSQLSDSAGQLQMEPEYTPYHLWHLREEDFPIFHTEVSHTRKERE</sequence>
<evidence type="ECO:0000313" key="1">
    <source>
        <dbReference type="EMBL" id="CUM58815.1"/>
    </source>
</evidence>
<proteinExistence type="predicted"/>